<sequence length="101" mass="10579">MAEIRTILFADGMLDASVVHGVVRITLAQSGAEGKPTPVGQLCVPLVQLPALANGLIALLRQVEARAREAQQRQVQEPAAAPEGEDAAMPAPPPGTFRFQG</sequence>
<feature type="region of interest" description="Disordered" evidence="1">
    <location>
        <begin position="68"/>
        <end position="101"/>
    </location>
</feature>
<dbReference type="RefSeq" id="WP_220116047.1">
    <property type="nucleotide sequence ID" value="NZ_JAHZUY010000004.1"/>
</dbReference>
<reference evidence="2 3" key="1">
    <citation type="submission" date="2021-08" db="EMBL/GenBank/DDBJ databases">
        <title>Caldovatus sediminis gen. nov., sp. nov., a moderately thermophilic bacterium isolated from a hot spring.</title>
        <authorList>
            <person name="Hu C.-J."/>
            <person name="Li W.-J."/>
            <person name="Xian W.-D."/>
        </authorList>
    </citation>
    <scope>NUCLEOTIDE SEQUENCE [LARGE SCALE GENOMIC DNA]</scope>
    <source>
        <strain evidence="2 3">SYSU G05006</strain>
    </source>
</reference>
<accession>A0ABS7EYW7</accession>
<gene>
    <name evidence="2" type="ORF">K1J50_03500</name>
</gene>
<dbReference type="EMBL" id="JAHZUY010000004">
    <property type="protein sequence ID" value="MBW8268545.1"/>
    <property type="molecule type" value="Genomic_DNA"/>
</dbReference>
<dbReference type="Proteomes" id="UP001519924">
    <property type="component" value="Unassembled WGS sequence"/>
</dbReference>
<organism evidence="2 3">
    <name type="scientific">Caldovatus aquaticus</name>
    <dbReference type="NCBI Taxonomy" id="2865671"/>
    <lineage>
        <taxon>Bacteria</taxon>
        <taxon>Pseudomonadati</taxon>
        <taxon>Pseudomonadota</taxon>
        <taxon>Alphaproteobacteria</taxon>
        <taxon>Acetobacterales</taxon>
        <taxon>Roseomonadaceae</taxon>
        <taxon>Caldovatus</taxon>
    </lineage>
</organism>
<protein>
    <submittedName>
        <fullName evidence="2">Uncharacterized protein</fullName>
    </submittedName>
</protein>
<evidence type="ECO:0000256" key="1">
    <source>
        <dbReference type="SAM" id="MobiDB-lite"/>
    </source>
</evidence>
<evidence type="ECO:0000313" key="2">
    <source>
        <dbReference type="EMBL" id="MBW8268545.1"/>
    </source>
</evidence>
<evidence type="ECO:0000313" key="3">
    <source>
        <dbReference type="Proteomes" id="UP001519924"/>
    </source>
</evidence>
<keyword evidence="3" id="KW-1185">Reference proteome</keyword>
<proteinExistence type="predicted"/>
<name>A0ABS7EYW7_9PROT</name>
<feature type="compositionally biased region" description="Low complexity" evidence="1">
    <location>
        <begin position="72"/>
        <end position="82"/>
    </location>
</feature>
<comment type="caution">
    <text evidence="2">The sequence shown here is derived from an EMBL/GenBank/DDBJ whole genome shotgun (WGS) entry which is preliminary data.</text>
</comment>